<evidence type="ECO:0000313" key="2">
    <source>
        <dbReference type="Proteomes" id="UP001163321"/>
    </source>
</evidence>
<dbReference type="Proteomes" id="UP001163321">
    <property type="component" value="Chromosome 3"/>
</dbReference>
<gene>
    <name evidence="1" type="ORF">PsorP6_007968</name>
</gene>
<sequence length="172" mass="18453">MMHTTAGSLIRIGEIALLPLDVLKNRAQTNPAAIAGKSVLHIVKTKGLALYRGAAWTAARNAPGSFPFFGGSSLAKDYIFQLENYNHGTFFLNFVASISSASVVSSICLDGTTAGCDQYSIQSRPFDSPEIGMTIVRNLLKAEGPGALFKGLIPKLFAVCPKLVFSYFHPQI</sequence>
<name>A0ACC0W7Z2_9STRA</name>
<protein>
    <submittedName>
        <fullName evidence="1">Uncharacterized protein</fullName>
    </submittedName>
</protein>
<accession>A0ACC0W7Z2</accession>
<dbReference type="EMBL" id="CM047582">
    <property type="protein sequence ID" value="KAI9914933.1"/>
    <property type="molecule type" value="Genomic_DNA"/>
</dbReference>
<keyword evidence="2" id="KW-1185">Reference proteome</keyword>
<comment type="caution">
    <text evidence="1">The sequence shown here is derived from an EMBL/GenBank/DDBJ whole genome shotgun (WGS) entry which is preliminary data.</text>
</comment>
<proteinExistence type="predicted"/>
<evidence type="ECO:0000313" key="1">
    <source>
        <dbReference type="EMBL" id="KAI9914933.1"/>
    </source>
</evidence>
<reference evidence="1 2" key="1">
    <citation type="journal article" date="2022" name="bioRxiv">
        <title>The genome of the oomycete Peronosclerospora sorghi, a cosmopolitan pathogen of maize and sorghum, is inflated with dispersed pseudogenes.</title>
        <authorList>
            <person name="Fletcher K."/>
            <person name="Martin F."/>
            <person name="Isakeit T."/>
            <person name="Cavanaugh K."/>
            <person name="Magill C."/>
            <person name="Michelmore R."/>
        </authorList>
    </citation>
    <scope>NUCLEOTIDE SEQUENCE [LARGE SCALE GENOMIC DNA]</scope>
    <source>
        <strain evidence="1">P6</strain>
    </source>
</reference>
<organism evidence="1 2">
    <name type="scientific">Peronosclerospora sorghi</name>
    <dbReference type="NCBI Taxonomy" id="230839"/>
    <lineage>
        <taxon>Eukaryota</taxon>
        <taxon>Sar</taxon>
        <taxon>Stramenopiles</taxon>
        <taxon>Oomycota</taxon>
        <taxon>Peronosporomycetes</taxon>
        <taxon>Peronosporales</taxon>
        <taxon>Peronosporaceae</taxon>
        <taxon>Peronosclerospora</taxon>
    </lineage>
</organism>